<proteinExistence type="predicted"/>
<feature type="non-terminal residue" evidence="1">
    <location>
        <position position="231"/>
    </location>
</feature>
<dbReference type="STRING" id="196109.A0A136IJ47"/>
<dbReference type="OrthoDB" id="5352472at2759"/>
<protein>
    <submittedName>
        <fullName evidence="1">Uncharacterized protein</fullName>
    </submittedName>
</protein>
<reference evidence="2" key="1">
    <citation type="submission" date="2016-02" db="EMBL/GenBank/DDBJ databases">
        <title>Draft genome sequence of Microdochium bolleyi, a fungal endophyte of beachgrass.</title>
        <authorList>
            <consortium name="DOE Joint Genome Institute"/>
            <person name="David A.S."/>
            <person name="May G."/>
            <person name="Haridas S."/>
            <person name="Lim J."/>
            <person name="Wang M."/>
            <person name="Labutti K."/>
            <person name="Lipzen A."/>
            <person name="Barry K."/>
            <person name="Grigoriev I.V."/>
        </authorList>
    </citation>
    <scope>NUCLEOTIDE SEQUENCE [LARGE SCALE GENOMIC DNA]</scope>
    <source>
        <strain evidence="2">J235TASD1</strain>
    </source>
</reference>
<name>A0A136IJ47_9PEZI</name>
<evidence type="ECO:0000313" key="1">
    <source>
        <dbReference type="EMBL" id="KXJ84942.1"/>
    </source>
</evidence>
<accession>A0A136IJ47</accession>
<dbReference type="InParanoid" id="A0A136IJ47"/>
<evidence type="ECO:0000313" key="2">
    <source>
        <dbReference type="Proteomes" id="UP000070501"/>
    </source>
</evidence>
<gene>
    <name evidence="1" type="ORF">Micbo1qcDRAFT_105675</name>
</gene>
<keyword evidence="2" id="KW-1185">Reference proteome</keyword>
<organism evidence="1 2">
    <name type="scientific">Microdochium bolleyi</name>
    <dbReference type="NCBI Taxonomy" id="196109"/>
    <lineage>
        <taxon>Eukaryota</taxon>
        <taxon>Fungi</taxon>
        <taxon>Dikarya</taxon>
        <taxon>Ascomycota</taxon>
        <taxon>Pezizomycotina</taxon>
        <taxon>Sordariomycetes</taxon>
        <taxon>Xylariomycetidae</taxon>
        <taxon>Xylariales</taxon>
        <taxon>Microdochiaceae</taxon>
        <taxon>Microdochium</taxon>
    </lineage>
</organism>
<dbReference type="AlphaFoldDB" id="A0A136IJ47"/>
<dbReference type="EMBL" id="KQ964309">
    <property type="protein sequence ID" value="KXJ84942.1"/>
    <property type="molecule type" value="Genomic_DNA"/>
</dbReference>
<dbReference type="Proteomes" id="UP000070501">
    <property type="component" value="Unassembled WGS sequence"/>
</dbReference>
<sequence length="231" mass="25596">MSAQLLPATAKAFQPRASVSVILGLEVDGWLTETLTRINEIRKTKTPMNSSKHQNCLAKLLSNERAIWTLATLELATPTIAHLRQDEEFLPWIRPSHQTFPLEAYIIYVDMVQDHKVAYKLTPDTIKSLIKHHRGVCHLDRMAATCDGPEISHVEKLHYVFVQAIHEFVFRSDVSALKGLKEGGAGDLPDDESARARNAILALVTELTPHALPEAVQIGCGLTQLPSQPLG</sequence>